<dbReference type="GO" id="GO:0030620">
    <property type="term" value="F:U2 snRNA binding"/>
    <property type="evidence" value="ECO:0007669"/>
    <property type="project" value="TreeGrafter"/>
</dbReference>
<dbReference type="InterPro" id="IPR024822">
    <property type="entry name" value="Coilin"/>
</dbReference>
<feature type="domain" description="Coilin tudor" evidence="3">
    <location>
        <begin position="397"/>
        <end position="439"/>
    </location>
</feature>
<sequence length="471" mass="50948">MAAHSNNFIRVRLFFDYPPPAVIGCRMCWLLVDLNSCRVVADLESLIREKFEFSRGSILSLFMEDCYLPHTESIFVVRDNDSVRCVVKVDCVAQVNGNSGCPESASEKGKKRPRPTEETGAGENGVSVEWKKKRRKKGSEEKLERDAEQRTEKKKRKKADESGPTVTPKPAASTKNTPVRVEQPVKGSKKPPVAQANKKNVPSSDSSSSSSEEIEAPKRKAAQKLAPKATSSTAAASKTPPTTKPTRTKPKPPSSSSSASSSSSSSDEANGQAPPPAPQATNRAQEQAASVAVPAGDKNTGPCTSSSEEEIELVIRRPIQPLGHGVGGQLSLRGLGRGKNWHGGPGERGRGRGRGGVRGHNGSFEISYNESKEPSYQTDSLTNMSVVLQVCPLFAPKKNYSCMPLLAAPPQVGQTIAFKLLELTENYTPEVSDYKVTPVEPGKFDLVYQNPDGSERVEYAVSRDSRVCPRI</sequence>
<evidence type="ECO:0000259" key="2">
    <source>
        <dbReference type="Pfam" id="PF15862"/>
    </source>
</evidence>
<evidence type="ECO:0000259" key="3">
    <source>
        <dbReference type="Pfam" id="PF23086"/>
    </source>
</evidence>
<evidence type="ECO:0000313" key="5">
    <source>
        <dbReference type="Proteomes" id="UP000472265"/>
    </source>
</evidence>
<dbReference type="InterPro" id="IPR056398">
    <property type="entry name" value="Tudor_Coilin"/>
</dbReference>
<dbReference type="Proteomes" id="UP000472265">
    <property type="component" value="Chromosome 23"/>
</dbReference>
<organism evidence="4 5">
    <name type="scientific">Sparus aurata</name>
    <name type="common">Gilthead sea bream</name>
    <dbReference type="NCBI Taxonomy" id="8175"/>
    <lineage>
        <taxon>Eukaryota</taxon>
        <taxon>Metazoa</taxon>
        <taxon>Chordata</taxon>
        <taxon>Craniata</taxon>
        <taxon>Vertebrata</taxon>
        <taxon>Euteleostomi</taxon>
        <taxon>Actinopterygii</taxon>
        <taxon>Neopterygii</taxon>
        <taxon>Teleostei</taxon>
        <taxon>Neoteleostei</taxon>
        <taxon>Acanthomorphata</taxon>
        <taxon>Eupercaria</taxon>
        <taxon>Spariformes</taxon>
        <taxon>Sparidae</taxon>
        <taxon>Sparus</taxon>
    </lineage>
</organism>
<feature type="compositionally biased region" description="Gly residues" evidence="1">
    <location>
        <begin position="335"/>
        <end position="344"/>
    </location>
</feature>
<keyword evidence="5" id="KW-1185">Reference proteome</keyword>
<accession>A0A671UBS8</accession>
<dbReference type="GO" id="GO:0030619">
    <property type="term" value="F:U1 snRNA binding"/>
    <property type="evidence" value="ECO:0007669"/>
    <property type="project" value="TreeGrafter"/>
</dbReference>
<feature type="compositionally biased region" description="Basic and acidic residues" evidence="1">
    <location>
        <begin position="138"/>
        <end position="151"/>
    </location>
</feature>
<reference evidence="4" key="1">
    <citation type="submission" date="2021-04" db="EMBL/GenBank/DDBJ databases">
        <authorList>
            <consortium name="Wellcome Sanger Institute Data Sharing"/>
        </authorList>
    </citation>
    <scope>NUCLEOTIDE SEQUENCE [LARGE SCALE GENOMIC DNA]</scope>
</reference>
<dbReference type="Pfam" id="PF23086">
    <property type="entry name" value="Tudor_Coilin"/>
    <property type="match status" value="1"/>
</dbReference>
<name>A0A671UBS8_SPAAU</name>
<reference evidence="4" key="2">
    <citation type="submission" date="2025-08" db="UniProtKB">
        <authorList>
            <consortium name="Ensembl"/>
        </authorList>
    </citation>
    <scope>IDENTIFICATION</scope>
</reference>
<evidence type="ECO:0000256" key="1">
    <source>
        <dbReference type="SAM" id="MobiDB-lite"/>
    </source>
</evidence>
<feature type="region of interest" description="Disordered" evidence="1">
    <location>
        <begin position="100"/>
        <end position="309"/>
    </location>
</feature>
<dbReference type="GO" id="GO:0000387">
    <property type="term" value="P:spliceosomal snRNP assembly"/>
    <property type="evidence" value="ECO:0007669"/>
    <property type="project" value="TreeGrafter"/>
</dbReference>
<gene>
    <name evidence="4" type="primary">coil</name>
</gene>
<feature type="compositionally biased region" description="Low complexity" evidence="1">
    <location>
        <begin position="254"/>
        <end position="266"/>
    </location>
</feature>
<feature type="region of interest" description="Disordered" evidence="1">
    <location>
        <begin position="321"/>
        <end position="372"/>
    </location>
</feature>
<dbReference type="Pfam" id="PF15862">
    <property type="entry name" value="Coilin_N"/>
    <property type="match status" value="1"/>
</dbReference>
<feature type="compositionally biased region" description="Low complexity" evidence="1">
    <location>
        <begin position="226"/>
        <end position="245"/>
    </location>
</feature>
<dbReference type="PANTHER" id="PTHR15197:SF0">
    <property type="entry name" value="COILIN"/>
    <property type="match status" value="1"/>
</dbReference>
<feature type="domain" description="Coilin N-terminal" evidence="2">
    <location>
        <begin position="9"/>
        <end position="159"/>
    </location>
</feature>
<dbReference type="Ensembl" id="ENSSAUT00010012519.1">
    <property type="protein sequence ID" value="ENSSAUP00010011761.1"/>
    <property type="gene ID" value="ENSSAUG00010005621.1"/>
</dbReference>
<dbReference type="PANTHER" id="PTHR15197">
    <property type="entry name" value="COILIN P80"/>
    <property type="match status" value="1"/>
</dbReference>
<dbReference type="GO" id="GO:0015030">
    <property type="term" value="C:Cajal body"/>
    <property type="evidence" value="ECO:0007669"/>
    <property type="project" value="TreeGrafter"/>
</dbReference>
<protein>
    <submittedName>
        <fullName evidence="4">Coilin p80</fullName>
    </submittedName>
</protein>
<dbReference type="GeneTree" id="ENSGT00390000004832"/>
<dbReference type="AlphaFoldDB" id="A0A671UBS8"/>
<evidence type="ECO:0000313" key="4">
    <source>
        <dbReference type="Ensembl" id="ENSSAUP00010011761.1"/>
    </source>
</evidence>
<reference evidence="4" key="3">
    <citation type="submission" date="2025-09" db="UniProtKB">
        <authorList>
            <consortium name="Ensembl"/>
        </authorList>
    </citation>
    <scope>IDENTIFICATION</scope>
</reference>
<proteinExistence type="predicted"/>
<dbReference type="InterPro" id="IPR031722">
    <property type="entry name" value="Coilin_N"/>
</dbReference>